<dbReference type="GO" id="GO:0008616">
    <property type="term" value="P:tRNA queuosine(34) biosynthetic process"/>
    <property type="evidence" value="ECO:0007669"/>
    <property type="project" value="UniProtKB-UniRule"/>
</dbReference>
<evidence type="ECO:0000256" key="6">
    <source>
        <dbReference type="ARBA" id="ARBA00050112"/>
    </source>
</evidence>
<keyword evidence="4 7" id="KW-0819">tRNA processing</keyword>
<feature type="binding site" evidence="7">
    <location>
        <position position="308"/>
    </location>
    <ligand>
        <name>Zn(2+)</name>
        <dbReference type="ChEBI" id="CHEBI:29105"/>
    </ligand>
</feature>
<comment type="catalytic activity">
    <reaction evidence="6 7">
        <text>7-aminomethyl-7-carbaguanine + guanosine(34) in tRNA = 7-aminomethyl-7-carbaguanosine(34) in tRNA + guanine</text>
        <dbReference type="Rhea" id="RHEA:24104"/>
        <dbReference type="Rhea" id="RHEA-COMP:10341"/>
        <dbReference type="Rhea" id="RHEA-COMP:10342"/>
        <dbReference type="ChEBI" id="CHEBI:16235"/>
        <dbReference type="ChEBI" id="CHEBI:58703"/>
        <dbReference type="ChEBI" id="CHEBI:74269"/>
        <dbReference type="ChEBI" id="CHEBI:82833"/>
        <dbReference type="EC" id="2.4.2.29"/>
    </reaction>
</comment>
<protein>
    <recommendedName>
        <fullName evidence="7">Queuine tRNA-ribosyltransferase</fullName>
        <ecNumber evidence="7">2.4.2.29</ecNumber>
    </recommendedName>
    <alternativeName>
        <fullName evidence="7">Guanine insertion enzyme</fullName>
    </alternativeName>
    <alternativeName>
        <fullName evidence="7">tRNA-guanine transglycosylase</fullName>
    </alternativeName>
</protein>
<feature type="binding site" evidence="7">
    <location>
        <position position="218"/>
    </location>
    <ligand>
        <name>substrate</name>
    </ligand>
</feature>
<evidence type="ECO:0000313" key="9">
    <source>
        <dbReference type="EMBL" id="HAA84142.1"/>
    </source>
</evidence>
<dbReference type="AlphaFoldDB" id="A0A3B8N4R9"/>
<dbReference type="NCBIfam" id="TIGR00449">
    <property type="entry name" value="tgt_general"/>
    <property type="match status" value="1"/>
</dbReference>
<evidence type="ECO:0000259" key="8">
    <source>
        <dbReference type="Pfam" id="PF01702"/>
    </source>
</evidence>
<gene>
    <name evidence="7" type="primary">tgt</name>
    <name evidence="9" type="ORF">DCE01_05105</name>
</gene>
<comment type="function">
    <text evidence="7">Catalyzes the base-exchange of a guanine (G) residue with the queuine precursor 7-aminomethyl-7-deazaguanine (PreQ1) at position 34 (anticodon wobble position) in tRNAs with GU(N) anticodons (tRNA-Asp, -Asn, -His and -Tyr). Catalysis occurs through a double-displacement mechanism. The nucleophile active site attacks the C1' of nucleotide 34 to detach the guanine base from the RNA, forming a covalent enzyme-RNA intermediate. The proton acceptor active site deprotonates the incoming PreQ1, allowing a nucleophilic attack on the C1' of the ribose to form the product. After dissociation, two additional enzymatic reactions on the tRNA convert PreQ1 to queuine (Q), resulting in the hypermodified nucleoside queuosine (7-(((4,5-cis-dihydroxy-2-cyclopenten-1-yl)amino)methyl)-7-deazaguanosine).</text>
</comment>
<dbReference type="InterPro" id="IPR050076">
    <property type="entry name" value="ArchSynthase1/Queuine_TRR"/>
</dbReference>
<evidence type="ECO:0000256" key="5">
    <source>
        <dbReference type="ARBA" id="ARBA00022785"/>
    </source>
</evidence>
<keyword evidence="2 7" id="KW-0328">Glycosyltransferase</keyword>
<feature type="domain" description="tRNA-guanine(15) transglycosylase-like" evidence="8">
    <location>
        <begin position="14"/>
        <end position="367"/>
    </location>
</feature>
<comment type="caution">
    <text evidence="9">The sequence shown here is derived from an EMBL/GenBank/DDBJ whole genome shotgun (WGS) entry which is preliminary data.</text>
</comment>
<feature type="binding site" evidence="7">
    <location>
        <begin position="92"/>
        <end position="96"/>
    </location>
    <ligand>
        <name>substrate</name>
    </ligand>
</feature>
<keyword evidence="5 7" id="KW-0671">Queuosine biosynthesis</keyword>
<comment type="subunit">
    <text evidence="7">Homodimer. Within each dimer, one monomer is responsible for RNA recognition and catalysis, while the other monomer binds to the replacement base PreQ1.</text>
</comment>
<evidence type="ECO:0000313" key="10">
    <source>
        <dbReference type="Proteomes" id="UP000257240"/>
    </source>
</evidence>
<dbReference type="UniPathway" id="UPA00392"/>
<comment type="similarity">
    <text evidence="7">Belongs to the queuine tRNA-ribosyltransferase family.</text>
</comment>
<feature type="binding site" evidence="7">
    <location>
        <position position="146"/>
    </location>
    <ligand>
        <name>substrate</name>
    </ligand>
</feature>
<evidence type="ECO:0000256" key="4">
    <source>
        <dbReference type="ARBA" id="ARBA00022694"/>
    </source>
</evidence>
<dbReference type="SUPFAM" id="SSF51713">
    <property type="entry name" value="tRNA-guanine transglycosylase"/>
    <property type="match status" value="1"/>
</dbReference>
<accession>A0A3B8N4R9</accession>
<dbReference type="Gene3D" id="3.20.20.105">
    <property type="entry name" value="Queuine tRNA-ribosyltransferase-like"/>
    <property type="match status" value="1"/>
</dbReference>
<feature type="binding site" evidence="7">
    <location>
        <position position="337"/>
    </location>
    <ligand>
        <name>Zn(2+)</name>
        <dbReference type="ChEBI" id="CHEBI:29105"/>
    </ligand>
</feature>
<evidence type="ECO:0000256" key="3">
    <source>
        <dbReference type="ARBA" id="ARBA00022679"/>
    </source>
</evidence>
<dbReference type="NCBIfam" id="TIGR00430">
    <property type="entry name" value="Q_tRNA_tgt"/>
    <property type="match status" value="1"/>
</dbReference>
<keyword evidence="3 7" id="KW-0808">Transferase</keyword>
<dbReference type="Pfam" id="PF01702">
    <property type="entry name" value="TGT"/>
    <property type="match status" value="1"/>
</dbReference>
<dbReference type="FunFam" id="3.20.20.105:FF:000001">
    <property type="entry name" value="Queuine tRNA-ribosyltransferase"/>
    <property type="match status" value="1"/>
</dbReference>
<feature type="active site" description="Nucleophile" evidence="7">
    <location>
        <position position="268"/>
    </location>
</feature>
<reference evidence="9 10" key="1">
    <citation type="journal article" date="2018" name="Nat. Biotechnol.">
        <title>A standardized bacterial taxonomy based on genome phylogeny substantially revises the tree of life.</title>
        <authorList>
            <person name="Parks D.H."/>
            <person name="Chuvochina M."/>
            <person name="Waite D.W."/>
            <person name="Rinke C."/>
            <person name="Skarshewski A."/>
            <person name="Chaumeil P.A."/>
            <person name="Hugenholtz P."/>
        </authorList>
    </citation>
    <scope>NUCLEOTIDE SEQUENCE [LARGE SCALE GENOMIC DNA]</scope>
    <source>
        <strain evidence="9">UBA12529</strain>
    </source>
</reference>
<dbReference type="InterPro" id="IPR002616">
    <property type="entry name" value="tRNA_ribo_trans-like"/>
</dbReference>
<name>A0A3B8N4R9_9BACT</name>
<dbReference type="PANTHER" id="PTHR46499">
    <property type="entry name" value="QUEUINE TRNA-RIBOSYLTRANSFERASE"/>
    <property type="match status" value="1"/>
</dbReference>
<evidence type="ECO:0000256" key="1">
    <source>
        <dbReference type="ARBA" id="ARBA00004691"/>
    </source>
</evidence>
<feature type="active site" description="Proton acceptor" evidence="7">
    <location>
        <position position="92"/>
    </location>
</feature>
<dbReference type="InterPro" id="IPR036511">
    <property type="entry name" value="TGT-like_sf"/>
</dbReference>
<dbReference type="HAMAP" id="MF_00168">
    <property type="entry name" value="Q_tRNA_Tgt"/>
    <property type="match status" value="1"/>
</dbReference>
<sequence length="381" mass="43442">MFKFHVLYESQITQARIGMLITHRGVVETPVFMPVGTQATIKAVPPEKIASLGYRIVLANTYHLYLRPGAEVIKNLGGLHRFMSWPRLILTDSGGFQVYSLSQFRTIKEEGILFKSHLDGSEHFITPVEALEIQTKLGSDIAMVLDTCIPYPLSYEETKALTELTHRWALESFKYRQRHKNTKQAVFGIIQGGMFVDLRQKSASFITSLEFDGYAIGGLSVGEPLELRNEMIEVSVIFMPKDKPRYLMGVGTPLDIAEAVARGVDMFDCVLPTRNARRGSLFTSQGPLSIKSSRFKTDSEPIDPNCTCYTCRNFSRGYLRHLFHTKELLVYQLLTLHNLFYYAKLIEKIKQSIKQETLLNLIQELKELYLKNTQKEAVLWT</sequence>
<organism evidence="9 10">
    <name type="scientific">Thermodesulfobacterium commune</name>
    <dbReference type="NCBI Taxonomy" id="1741"/>
    <lineage>
        <taxon>Bacteria</taxon>
        <taxon>Pseudomonadati</taxon>
        <taxon>Thermodesulfobacteriota</taxon>
        <taxon>Thermodesulfobacteria</taxon>
        <taxon>Thermodesulfobacteriales</taxon>
        <taxon>Thermodesulfobacteriaceae</taxon>
        <taxon>Thermodesulfobacterium</taxon>
    </lineage>
</organism>
<feature type="binding site" evidence="7">
    <location>
        <position position="311"/>
    </location>
    <ligand>
        <name>Zn(2+)</name>
        <dbReference type="ChEBI" id="CHEBI:29105"/>
    </ligand>
</feature>
<comment type="pathway">
    <text evidence="1 7">tRNA modification; tRNA-queuosine biosynthesis.</text>
</comment>
<dbReference type="GO" id="GO:0046872">
    <property type="term" value="F:metal ion binding"/>
    <property type="evidence" value="ECO:0007669"/>
    <property type="project" value="UniProtKB-KW"/>
</dbReference>
<comment type="cofactor">
    <cofactor evidence="7">
        <name>Zn(2+)</name>
        <dbReference type="ChEBI" id="CHEBI:29105"/>
    </cofactor>
    <text evidence="7">Binds 1 zinc ion per subunit.</text>
</comment>
<dbReference type="InterPro" id="IPR004803">
    <property type="entry name" value="TGT"/>
</dbReference>
<dbReference type="GO" id="GO:0005737">
    <property type="term" value="C:cytoplasm"/>
    <property type="evidence" value="ECO:0007669"/>
    <property type="project" value="TreeGrafter"/>
</dbReference>
<feature type="region of interest" description="RNA binding; important for wobble base 34 recognition" evidence="7">
    <location>
        <begin position="273"/>
        <end position="277"/>
    </location>
</feature>
<dbReference type="EC" id="2.4.2.29" evidence="7"/>
<dbReference type="EMBL" id="DLVE01000066">
    <property type="protein sequence ID" value="HAA84142.1"/>
    <property type="molecule type" value="Genomic_DNA"/>
</dbReference>
<feature type="region of interest" description="RNA binding" evidence="7">
    <location>
        <begin position="249"/>
        <end position="255"/>
    </location>
</feature>
<dbReference type="Proteomes" id="UP000257240">
    <property type="component" value="Unassembled WGS sequence"/>
</dbReference>
<evidence type="ECO:0000256" key="2">
    <source>
        <dbReference type="ARBA" id="ARBA00022676"/>
    </source>
</evidence>
<keyword evidence="7" id="KW-0862">Zinc</keyword>
<dbReference type="PANTHER" id="PTHR46499:SF1">
    <property type="entry name" value="QUEUINE TRNA-RIBOSYLTRANSFERASE"/>
    <property type="match status" value="1"/>
</dbReference>
<feature type="binding site" evidence="7">
    <location>
        <position position="191"/>
    </location>
    <ligand>
        <name>substrate</name>
    </ligand>
</feature>
<keyword evidence="7" id="KW-0479">Metal-binding</keyword>
<dbReference type="GO" id="GO:0008479">
    <property type="term" value="F:tRNA-guanosine(34) queuine transglycosylase activity"/>
    <property type="evidence" value="ECO:0007669"/>
    <property type="project" value="UniProtKB-UniRule"/>
</dbReference>
<evidence type="ECO:0000256" key="7">
    <source>
        <dbReference type="HAMAP-Rule" id="MF_00168"/>
    </source>
</evidence>
<proteinExistence type="inferred from homology"/>
<feature type="binding site" evidence="7">
    <location>
        <position position="306"/>
    </location>
    <ligand>
        <name>Zn(2+)</name>
        <dbReference type="ChEBI" id="CHEBI:29105"/>
    </ligand>
</feature>